<feature type="transmembrane region" description="Helical" evidence="12">
    <location>
        <begin position="95"/>
        <end position="119"/>
    </location>
</feature>
<keyword evidence="5" id="KW-0479">Metal-binding</keyword>
<evidence type="ECO:0000256" key="5">
    <source>
        <dbReference type="ARBA" id="ARBA00022723"/>
    </source>
</evidence>
<evidence type="ECO:0000256" key="6">
    <source>
        <dbReference type="ARBA" id="ARBA00022801"/>
    </source>
</evidence>
<reference evidence="14 15" key="1">
    <citation type="submission" date="2013-03" db="EMBL/GenBank/DDBJ databases">
        <authorList>
            <person name="Linke B."/>
        </authorList>
    </citation>
    <scope>NUCLEOTIDE SEQUENCE [LARGE SCALE GENOMIC DNA]</scope>
    <source>
        <strain evidence="14 15">B13</strain>
    </source>
</reference>
<dbReference type="KEGG" id="pkc:PKB_3646"/>
<evidence type="ECO:0000256" key="12">
    <source>
        <dbReference type="SAM" id="Phobius"/>
    </source>
</evidence>
<evidence type="ECO:0000313" key="14">
    <source>
        <dbReference type="EMBL" id="CDF84985.1"/>
    </source>
</evidence>
<evidence type="ECO:0000256" key="3">
    <source>
        <dbReference type="ARBA" id="ARBA00022670"/>
    </source>
</evidence>
<dbReference type="GO" id="GO:0005886">
    <property type="term" value="C:plasma membrane"/>
    <property type="evidence" value="ECO:0007669"/>
    <property type="project" value="UniProtKB-SubCell"/>
</dbReference>
<keyword evidence="15" id="KW-1185">Reference proteome</keyword>
<dbReference type="AlphaFoldDB" id="A0A024HIY3"/>
<dbReference type="Gene3D" id="3.30.2010.10">
    <property type="entry name" value="Metalloproteases ('zincins'), catalytic domain"/>
    <property type="match status" value="1"/>
</dbReference>
<sequence length="195" mass="21060">MPEVGIFPAYEANAFATGWNRNDALVAVSQGLLERFSPEEVKAVLAHEIGHVANGDMVTLALIQGVVNTFVMFFARIFGNFVDKVLLKNEEGPGIGYFVATIFAELVLGILASIIVMWFSRRREFRADAAGAHLAGTNAMIAALQRLRAESGVPVQMPDSLTAFGISSGPKHGLAGLLMSHPPLEERIEALRNAR</sequence>
<comment type="subcellular location">
    <subcellularLocation>
        <location evidence="1">Cell membrane</location>
        <topology evidence="1">Multi-pass membrane protein</topology>
    </subcellularLocation>
</comment>
<evidence type="ECO:0000256" key="11">
    <source>
        <dbReference type="RuleBase" id="RU003983"/>
    </source>
</evidence>
<protein>
    <submittedName>
        <fullName evidence="14">Protease HtpX</fullName>
        <ecNumber evidence="14">3.4.24.-</ecNumber>
    </submittedName>
</protein>
<evidence type="ECO:0000256" key="9">
    <source>
        <dbReference type="ARBA" id="ARBA00023049"/>
    </source>
</evidence>
<dbReference type="PATRIC" id="fig|1301098.3.peg.3652"/>
<dbReference type="HOGENOM" id="CLU_042266_1_0_6"/>
<dbReference type="Pfam" id="PF01435">
    <property type="entry name" value="Peptidase_M48"/>
    <property type="match status" value="1"/>
</dbReference>
<comment type="cofactor">
    <cofactor evidence="11">
        <name>Zn(2+)</name>
        <dbReference type="ChEBI" id="CHEBI:29105"/>
    </cofactor>
    <text evidence="11">Binds 1 zinc ion per subunit.</text>
</comment>
<accession>A0A024HIY3</accession>
<dbReference type="GO" id="GO:0006508">
    <property type="term" value="P:proteolysis"/>
    <property type="evidence" value="ECO:0007669"/>
    <property type="project" value="UniProtKB-KW"/>
</dbReference>
<keyword evidence="2" id="KW-1003">Cell membrane</keyword>
<keyword evidence="6 11" id="KW-0378">Hydrolase</keyword>
<dbReference type="eggNOG" id="COG0501">
    <property type="taxonomic scope" value="Bacteria"/>
</dbReference>
<proteinExistence type="inferred from homology"/>
<feature type="domain" description="Peptidase M48" evidence="13">
    <location>
        <begin position="11"/>
        <end position="193"/>
    </location>
</feature>
<keyword evidence="10 12" id="KW-0472">Membrane</keyword>
<name>A0A024HIY3_PSEKB</name>
<dbReference type="InterPro" id="IPR001915">
    <property type="entry name" value="Peptidase_M48"/>
</dbReference>
<evidence type="ECO:0000256" key="2">
    <source>
        <dbReference type="ARBA" id="ARBA00022475"/>
    </source>
</evidence>
<organism evidence="14 15">
    <name type="scientific">Pseudomonas knackmussii (strain DSM 6978 / CCUG 54928 / LMG 23759 / B13)</name>
    <dbReference type="NCBI Taxonomy" id="1301098"/>
    <lineage>
        <taxon>Bacteria</taxon>
        <taxon>Pseudomonadati</taxon>
        <taxon>Pseudomonadota</taxon>
        <taxon>Gammaproteobacteria</taxon>
        <taxon>Pseudomonadales</taxon>
        <taxon>Pseudomonadaceae</taxon>
        <taxon>Pseudomonas</taxon>
    </lineage>
</organism>
<dbReference type="GO" id="GO:0004222">
    <property type="term" value="F:metalloendopeptidase activity"/>
    <property type="evidence" value="ECO:0007669"/>
    <property type="project" value="InterPro"/>
</dbReference>
<evidence type="ECO:0000256" key="8">
    <source>
        <dbReference type="ARBA" id="ARBA00022989"/>
    </source>
</evidence>
<dbReference type="PANTHER" id="PTHR43221:SF1">
    <property type="entry name" value="PROTEASE HTPX"/>
    <property type="match status" value="1"/>
</dbReference>
<dbReference type="MEROPS" id="M48.002"/>
<evidence type="ECO:0000256" key="10">
    <source>
        <dbReference type="ARBA" id="ARBA00023136"/>
    </source>
</evidence>
<dbReference type="EMBL" id="HG322950">
    <property type="protein sequence ID" value="CDF84985.1"/>
    <property type="molecule type" value="Genomic_DNA"/>
</dbReference>
<comment type="similarity">
    <text evidence="11">Belongs to the peptidase M48 family.</text>
</comment>
<feature type="transmembrane region" description="Helical" evidence="12">
    <location>
        <begin position="57"/>
        <end position="75"/>
    </location>
</feature>
<keyword evidence="9 11" id="KW-0482">Metalloprotease</keyword>
<evidence type="ECO:0000256" key="4">
    <source>
        <dbReference type="ARBA" id="ARBA00022692"/>
    </source>
</evidence>
<dbReference type="STRING" id="1301098.PKB_3646"/>
<dbReference type="NCBIfam" id="NF003965">
    <property type="entry name" value="PRK05457.1"/>
    <property type="match status" value="1"/>
</dbReference>
<dbReference type="CDD" id="cd07335">
    <property type="entry name" value="M48B_HtpX_like"/>
    <property type="match status" value="1"/>
</dbReference>
<evidence type="ECO:0000259" key="13">
    <source>
        <dbReference type="Pfam" id="PF01435"/>
    </source>
</evidence>
<evidence type="ECO:0000313" key="15">
    <source>
        <dbReference type="Proteomes" id="UP000025241"/>
    </source>
</evidence>
<keyword evidence="8 12" id="KW-1133">Transmembrane helix</keyword>
<gene>
    <name evidence="14" type="primary">htpX</name>
    <name evidence="14" type="ORF">PKB_3646</name>
</gene>
<dbReference type="EC" id="3.4.24.-" evidence="14"/>
<keyword evidence="3 11" id="KW-0645">Protease</keyword>
<evidence type="ECO:0000256" key="7">
    <source>
        <dbReference type="ARBA" id="ARBA00022833"/>
    </source>
</evidence>
<dbReference type="Proteomes" id="UP000025241">
    <property type="component" value="Chromosome I"/>
</dbReference>
<evidence type="ECO:0000256" key="1">
    <source>
        <dbReference type="ARBA" id="ARBA00004651"/>
    </source>
</evidence>
<dbReference type="InterPro" id="IPR050083">
    <property type="entry name" value="HtpX_protease"/>
</dbReference>
<dbReference type="GO" id="GO:0046872">
    <property type="term" value="F:metal ion binding"/>
    <property type="evidence" value="ECO:0007669"/>
    <property type="project" value="UniProtKB-KW"/>
</dbReference>
<reference evidence="14 15" key="2">
    <citation type="submission" date="2014-05" db="EMBL/GenBank/DDBJ databases">
        <title>Genome sequence of the 3-chlorobenzoate degrading bacterium Pseudomonas knackmussii B13 shows multiple evidence for horizontal gene transfer.</title>
        <authorList>
            <person name="Miyazaki R."/>
            <person name="Bertelli C."/>
            <person name="Falquet L."/>
            <person name="Robinson-Rechavi M."/>
            <person name="Gharib W."/>
            <person name="Roy S."/>
            <person name="Van der Meer J.R."/>
        </authorList>
    </citation>
    <scope>NUCLEOTIDE SEQUENCE [LARGE SCALE GENOMIC DNA]</scope>
    <source>
        <strain evidence="14 15">B13</strain>
    </source>
</reference>
<keyword evidence="7 11" id="KW-0862">Zinc</keyword>
<keyword evidence="4 12" id="KW-0812">Transmembrane</keyword>
<dbReference type="PANTHER" id="PTHR43221">
    <property type="entry name" value="PROTEASE HTPX"/>
    <property type="match status" value="1"/>
</dbReference>